<evidence type="ECO:0000256" key="4">
    <source>
        <dbReference type="SAM" id="SignalP"/>
    </source>
</evidence>
<evidence type="ECO:0000313" key="5">
    <source>
        <dbReference type="EMBL" id="RZU49392.1"/>
    </source>
</evidence>
<dbReference type="GO" id="GO:1901982">
    <property type="term" value="F:maltose binding"/>
    <property type="evidence" value="ECO:0007669"/>
    <property type="project" value="TreeGrafter"/>
</dbReference>
<dbReference type="GO" id="GO:0042956">
    <property type="term" value="P:maltodextrin transmembrane transport"/>
    <property type="evidence" value="ECO:0007669"/>
    <property type="project" value="TreeGrafter"/>
</dbReference>
<sequence>MRRTGLSAVAAVGVLGLTLTACTSVGEVANQQAAMRATEVSGTLTYWDTADAKAEGPVYDQLISAFQAKYPAVKVNHVYVDFNEAQSKFIAAAGAGKDVPDVLRIDGGAIPALVNASAIAPLDGTPALEDQPDFLPGPLDTTVYKDHVYGAPQVTDTLGLLYNKALFKKAGVANPPRTWAELKAAGKAIKAKTGADGLYLNSAAYFFLPFLYGEGTDWVDADNKKITVNSPKVTAAIRTAQDLIASGAAVAPNYADLYGGMQSAFKEGKVAMVINGPWSVPDDYSGPAFKDKSNLGIAPVPAGGSGTAGAPTGGQNLVVYAKSQNSAAAHAFIRFMNSAASQATVAVKNGTLPTRASAYTAEVKRNPTIAGFQPVLEIARARPAVAKGGELYTPFETTLGRILQGKVGVQRGLDETAKQFREILTDYHAG</sequence>
<organism evidence="5 6">
    <name type="scientific">Krasilnikovia cinnamomea</name>
    <dbReference type="NCBI Taxonomy" id="349313"/>
    <lineage>
        <taxon>Bacteria</taxon>
        <taxon>Bacillati</taxon>
        <taxon>Actinomycetota</taxon>
        <taxon>Actinomycetes</taxon>
        <taxon>Micromonosporales</taxon>
        <taxon>Micromonosporaceae</taxon>
        <taxon>Krasilnikovia</taxon>
    </lineage>
</organism>
<protein>
    <submittedName>
        <fullName evidence="5">Carbohydrate ABC transporter substrate-binding protein (CUT1 family)</fullName>
    </submittedName>
</protein>
<name>A0A4Q7ZF55_9ACTN</name>
<dbReference type="PANTHER" id="PTHR30061">
    <property type="entry name" value="MALTOSE-BINDING PERIPLASMIC PROTEIN"/>
    <property type="match status" value="1"/>
</dbReference>
<comment type="caution">
    <text evidence="5">The sequence shown here is derived from an EMBL/GenBank/DDBJ whole genome shotgun (WGS) entry which is preliminary data.</text>
</comment>
<comment type="similarity">
    <text evidence="1">Belongs to the bacterial solute-binding protein 1 family.</text>
</comment>
<keyword evidence="3 4" id="KW-0732">Signal</keyword>
<proteinExistence type="inferred from homology"/>
<keyword evidence="6" id="KW-1185">Reference proteome</keyword>
<dbReference type="PROSITE" id="PS51257">
    <property type="entry name" value="PROKAR_LIPOPROTEIN"/>
    <property type="match status" value="1"/>
</dbReference>
<accession>A0A4Q7ZF55</accession>
<gene>
    <name evidence="5" type="ORF">EV385_1142</name>
</gene>
<dbReference type="RefSeq" id="WP_130508482.1">
    <property type="nucleotide sequence ID" value="NZ_SHKY01000001.1"/>
</dbReference>
<evidence type="ECO:0000256" key="2">
    <source>
        <dbReference type="ARBA" id="ARBA00022448"/>
    </source>
</evidence>
<dbReference type="PANTHER" id="PTHR30061:SF50">
    <property type="entry name" value="MALTOSE_MALTODEXTRIN-BINDING PERIPLASMIC PROTEIN"/>
    <property type="match status" value="1"/>
</dbReference>
<dbReference type="GO" id="GO:0055052">
    <property type="term" value="C:ATP-binding cassette (ABC) transporter complex, substrate-binding subunit-containing"/>
    <property type="evidence" value="ECO:0007669"/>
    <property type="project" value="TreeGrafter"/>
</dbReference>
<dbReference type="Pfam" id="PF01547">
    <property type="entry name" value="SBP_bac_1"/>
    <property type="match status" value="1"/>
</dbReference>
<feature type="chain" id="PRO_5039144164" evidence="4">
    <location>
        <begin position="24"/>
        <end position="430"/>
    </location>
</feature>
<dbReference type="InterPro" id="IPR006059">
    <property type="entry name" value="SBP"/>
</dbReference>
<feature type="signal peptide" evidence="4">
    <location>
        <begin position="1"/>
        <end position="23"/>
    </location>
</feature>
<dbReference type="Proteomes" id="UP000292564">
    <property type="component" value="Unassembled WGS sequence"/>
</dbReference>
<evidence type="ECO:0000313" key="6">
    <source>
        <dbReference type="Proteomes" id="UP000292564"/>
    </source>
</evidence>
<keyword evidence="2" id="KW-0813">Transport</keyword>
<dbReference type="EMBL" id="SHKY01000001">
    <property type="protein sequence ID" value="RZU49392.1"/>
    <property type="molecule type" value="Genomic_DNA"/>
</dbReference>
<dbReference type="SUPFAM" id="SSF53850">
    <property type="entry name" value="Periplasmic binding protein-like II"/>
    <property type="match status" value="1"/>
</dbReference>
<reference evidence="5 6" key="1">
    <citation type="submission" date="2019-02" db="EMBL/GenBank/DDBJ databases">
        <title>Sequencing the genomes of 1000 actinobacteria strains.</title>
        <authorList>
            <person name="Klenk H.-P."/>
        </authorList>
    </citation>
    <scope>NUCLEOTIDE SEQUENCE [LARGE SCALE GENOMIC DNA]</scope>
    <source>
        <strain evidence="5 6">DSM 45162</strain>
    </source>
</reference>
<dbReference type="AlphaFoldDB" id="A0A4Q7ZF55"/>
<evidence type="ECO:0000256" key="3">
    <source>
        <dbReference type="ARBA" id="ARBA00022729"/>
    </source>
</evidence>
<evidence type="ECO:0000256" key="1">
    <source>
        <dbReference type="ARBA" id="ARBA00008520"/>
    </source>
</evidence>
<dbReference type="OrthoDB" id="9766758at2"/>
<dbReference type="GO" id="GO:0015768">
    <property type="term" value="P:maltose transport"/>
    <property type="evidence" value="ECO:0007669"/>
    <property type="project" value="TreeGrafter"/>
</dbReference>
<dbReference type="Gene3D" id="3.40.190.10">
    <property type="entry name" value="Periplasmic binding protein-like II"/>
    <property type="match status" value="2"/>
</dbReference>